<dbReference type="SUPFAM" id="SSF55729">
    <property type="entry name" value="Acyl-CoA N-acyltransferases (Nat)"/>
    <property type="match status" value="1"/>
</dbReference>
<evidence type="ECO:0000259" key="1">
    <source>
        <dbReference type="PROSITE" id="PS51186"/>
    </source>
</evidence>
<dbReference type="GO" id="GO:0008999">
    <property type="term" value="F:protein-N-terminal-alanine acetyltransferase activity"/>
    <property type="evidence" value="ECO:0007669"/>
    <property type="project" value="TreeGrafter"/>
</dbReference>
<dbReference type="InterPro" id="IPR016181">
    <property type="entry name" value="Acyl_CoA_acyltransferase"/>
</dbReference>
<dbReference type="EMBL" id="AJLS01000041">
    <property type="protein sequence ID" value="EKN70213.1"/>
    <property type="molecule type" value="Genomic_DNA"/>
</dbReference>
<dbReference type="PANTHER" id="PTHR43441:SF12">
    <property type="entry name" value="RIBOSOMAL N-ACETYLTRANSFERASE YDAF-RELATED"/>
    <property type="match status" value="1"/>
</dbReference>
<gene>
    <name evidence="2" type="ORF">BABA_05991</name>
</gene>
<sequence>MILLPTVHSFAYDVLKIFYWENKLMFTLKVDHEIELQLFQRHHALQLYQLVEENREHLREWMPWVESMTSLYQFEAIIPVWLSQFAENSGMNVGIVYKGELVGSLGLHQIDWYNSMASIGYYLARNAEGHGVITRSVQAFLNYAFFQLGLNRIEIRCGVKNKKSRAIPERLGFVKEGKLRDGEHLNGSFHDLIVYSMLARDWGSLHI</sequence>
<keyword evidence="2" id="KW-0808">Transferase</keyword>
<proteinExistence type="predicted"/>
<dbReference type="STRING" id="1117379.BABA_05991"/>
<dbReference type="Proteomes" id="UP000006316">
    <property type="component" value="Unassembled WGS sequence"/>
</dbReference>
<feature type="domain" description="N-acetyltransferase" evidence="1">
    <location>
        <begin position="45"/>
        <end position="200"/>
    </location>
</feature>
<dbReference type="AlphaFoldDB" id="K6DPV8"/>
<dbReference type="eggNOG" id="COG1670">
    <property type="taxonomic scope" value="Bacteria"/>
</dbReference>
<reference evidence="2 3" key="1">
    <citation type="journal article" date="2012" name="Front. Microbiol.">
        <title>Redundancy and modularity in membrane-associated dissimilatory nitrate reduction in Bacillus.</title>
        <authorList>
            <person name="Heylen K."/>
            <person name="Keltjens J."/>
        </authorList>
    </citation>
    <scope>NUCLEOTIDE SEQUENCE [LARGE SCALE GENOMIC DNA]</scope>
    <source>
        <strain evidence="3">LMG 21833T</strain>
    </source>
</reference>
<evidence type="ECO:0000313" key="2">
    <source>
        <dbReference type="EMBL" id="EKN70213.1"/>
    </source>
</evidence>
<name>K6DPV8_9BACI</name>
<dbReference type="InterPro" id="IPR051908">
    <property type="entry name" value="Ribosomal_N-acetyltransferase"/>
</dbReference>
<dbReference type="GO" id="GO:0005737">
    <property type="term" value="C:cytoplasm"/>
    <property type="evidence" value="ECO:0007669"/>
    <property type="project" value="TreeGrafter"/>
</dbReference>
<evidence type="ECO:0000313" key="3">
    <source>
        <dbReference type="Proteomes" id="UP000006316"/>
    </source>
</evidence>
<comment type="caution">
    <text evidence="2">The sequence shown here is derived from an EMBL/GenBank/DDBJ whole genome shotgun (WGS) entry which is preliminary data.</text>
</comment>
<dbReference type="PATRIC" id="fig|1117379.3.peg.1252"/>
<protein>
    <submittedName>
        <fullName evidence="2">Ribosomal-protein-serine acetyltransferase</fullName>
    </submittedName>
</protein>
<dbReference type="Gene3D" id="3.40.630.30">
    <property type="match status" value="1"/>
</dbReference>
<organism evidence="2 3">
    <name type="scientific">Neobacillus bataviensis LMG 21833</name>
    <dbReference type="NCBI Taxonomy" id="1117379"/>
    <lineage>
        <taxon>Bacteria</taxon>
        <taxon>Bacillati</taxon>
        <taxon>Bacillota</taxon>
        <taxon>Bacilli</taxon>
        <taxon>Bacillales</taxon>
        <taxon>Bacillaceae</taxon>
        <taxon>Neobacillus</taxon>
    </lineage>
</organism>
<dbReference type="InterPro" id="IPR000182">
    <property type="entry name" value="GNAT_dom"/>
</dbReference>
<accession>K6DPV8</accession>
<dbReference type="GO" id="GO:1990189">
    <property type="term" value="F:protein N-terminal-serine acetyltransferase activity"/>
    <property type="evidence" value="ECO:0007669"/>
    <property type="project" value="TreeGrafter"/>
</dbReference>
<keyword evidence="3" id="KW-1185">Reference proteome</keyword>
<dbReference type="PANTHER" id="PTHR43441">
    <property type="entry name" value="RIBOSOMAL-PROTEIN-SERINE ACETYLTRANSFERASE"/>
    <property type="match status" value="1"/>
</dbReference>
<dbReference type="Pfam" id="PF13302">
    <property type="entry name" value="Acetyltransf_3"/>
    <property type="match status" value="1"/>
</dbReference>
<dbReference type="PROSITE" id="PS51186">
    <property type="entry name" value="GNAT"/>
    <property type="match status" value="1"/>
</dbReference>